<name>A0ABM0K505_APLCA</name>
<accession>A0ABM0K505</accession>
<evidence type="ECO:0000313" key="2">
    <source>
        <dbReference type="Proteomes" id="UP000694888"/>
    </source>
</evidence>
<dbReference type="Proteomes" id="UP000694888">
    <property type="component" value="Unplaced"/>
</dbReference>
<sequence length="360" mass="40368">MDVSLSCQSAINLIFGLSNSEYLRAFPDALQSLHDRFPGGAVRYSDTEEAEMEDTRLREENIRLHAAVWVLRDNHGLQADSTLAAIFRLEEAKFKEKFPFDYESGGVGSLCSTGCPDYRNNNKTDKRTKRCHERPPVQLSKESGNKAVTSTSGSRRSRSASAKQYTGYKTSQPLLLHQRRSNSMWGREDFTSNRTPSSPSWHRPLSTPDPPKKRGEARTACEPIARRFVQEGWASSCDNPKEGGSFKMLKRSPSAAGRIEGQSCADGCEFTSRQNPAWLKAMNELQHCSAKLGLEINGPHKGRWGSRSRVAKCVSFAEPLTDSHRHRQSSLDDIYCRPDQVNCTTRAPYCGFPICKLVER</sequence>
<dbReference type="GeneID" id="101852509"/>
<protein>
    <submittedName>
        <fullName evidence="3">Uncharacterized protein LOC101852509</fullName>
    </submittedName>
</protein>
<evidence type="ECO:0000256" key="1">
    <source>
        <dbReference type="SAM" id="MobiDB-lite"/>
    </source>
</evidence>
<proteinExistence type="predicted"/>
<feature type="compositionally biased region" description="Polar residues" evidence="1">
    <location>
        <begin position="163"/>
        <end position="173"/>
    </location>
</feature>
<gene>
    <name evidence="3" type="primary">LOC101852509</name>
</gene>
<feature type="region of interest" description="Disordered" evidence="1">
    <location>
        <begin position="113"/>
        <end position="217"/>
    </location>
</feature>
<reference evidence="3" key="1">
    <citation type="submission" date="2025-08" db="UniProtKB">
        <authorList>
            <consortium name="RefSeq"/>
        </authorList>
    </citation>
    <scope>IDENTIFICATION</scope>
</reference>
<organism evidence="2 3">
    <name type="scientific">Aplysia californica</name>
    <name type="common">California sea hare</name>
    <dbReference type="NCBI Taxonomy" id="6500"/>
    <lineage>
        <taxon>Eukaryota</taxon>
        <taxon>Metazoa</taxon>
        <taxon>Spiralia</taxon>
        <taxon>Lophotrochozoa</taxon>
        <taxon>Mollusca</taxon>
        <taxon>Gastropoda</taxon>
        <taxon>Heterobranchia</taxon>
        <taxon>Euthyneura</taxon>
        <taxon>Tectipleura</taxon>
        <taxon>Aplysiida</taxon>
        <taxon>Aplysioidea</taxon>
        <taxon>Aplysiidae</taxon>
        <taxon>Aplysia</taxon>
    </lineage>
</organism>
<evidence type="ECO:0000313" key="3">
    <source>
        <dbReference type="RefSeq" id="XP_005108901.1"/>
    </source>
</evidence>
<dbReference type="RefSeq" id="XP_005108901.1">
    <property type="nucleotide sequence ID" value="XM_005108844.1"/>
</dbReference>
<keyword evidence="2" id="KW-1185">Reference proteome</keyword>
<feature type="compositionally biased region" description="Low complexity" evidence="1">
    <location>
        <begin position="149"/>
        <end position="162"/>
    </location>
</feature>